<gene>
    <name evidence="4" type="ORF">GCM10009083_04830</name>
</gene>
<keyword evidence="5" id="KW-1185">Reference proteome</keyword>
<dbReference type="InterPro" id="IPR031100">
    <property type="entry name" value="LOG_fam"/>
</dbReference>
<proteinExistence type="predicted"/>
<dbReference type="Gene3D" id="3.40.50.450">
    <property type="match status" value="1"/>
</dbReference>
<evidence type="ECO:0000256" key="2">
    <source>
        <dbReference type="ARBA" id="ARBA00011985"/>
    </source>
</evidence>
<comment type="catalytic activity">
    <reaction evidence="1">
        <text>AMP + H2O = D-ribose 5-phosphate + adenine</text>
        <dbReference type="Rhea" id="RHEA:20129"/>
        <dbReference type="ChEBI" id="CHEBI:15377"/>
        <dbReference type="ChEBI" id="CHEBI:16708"/>
        <dbReference type="ChEBI" id="CHEBI:78346"/>
        <dbReference type="ChEBI" id="CHEBI:456215"/>
        <dbReference type="EC" id="3.2.2.4"/>
    </reaction>
</comment>
<dbReference type="Pfam" id="PF03641">
    <property type="entry name" value="Lysine_decarbox"/>
    <property type="match status" value="1"/>
</dbReference>
<evidence type="ECO:0000313" key="4">
    <source>
        <dbReference type="EMBL" id="GGI91443.1"/>
    </source>
</evidence>
<evidence type="ECO:0000256" key="1">
    <source>
        <dbReference type="ARBA" id="ARBA00000274"/>
    </source>
</evidence>
<protein>
    <recommendedName>
        <fullName evidence="3">AMP nucleosidase</fullName>
        <ecNumber evidence="2">3.2.2.4</ecNumber>
    </recommendedName>
    <alternativeName>
        <fullName evidence="3">AMP nucleosidase</fullName>
    </alternativeName>
</protein>
<dbReference type="InterPro" id="IPR005269">
    <property type="entry name" value="LOG"/>
</dbReference>
<dbReference type="Proteomes" id="UP000633263">
    <property type="component" value="Unassembled WGS sequence"/>
</dbReference>
<accession>A0ABQ2CKC4</accession>
<dbReference type="SUPFAM" id="SSF102405">
    <property type="entry name" value="MCP/YpsA-like"/>
    <property type="match status" value="1"/>
</dbReference>
<sequence>MAEDPGAADYLARHWQTGSTGLQDKVDELLTLAHGGSENLELYRDMLLSIVRMAQADRNRWDAKIMRHTIRELETAFARLEQFKRRRKVTVFGSARTLLDSNMFALARELGELLAEDDYMAITGGGGGIMEAVHVGAGLDNSLSFNITLPFEQKPNRIVSGTQHDLPFRFFFLRKLFLVREADALILCPGGFGTLDETLEVLTLVQTGKSPMVPIILLDEPGGQYWKDLLDFFRRNLLPDGYILESDLNLLQLADSPHQALKLIRQFYRNFHSARWLQDQYLMRLNQPLTARALERIKVEFADICTGGGFTQQTPSGAGDEDAELRHLTSLSFALNARAQGRLRALIDELNDPQNIG</sequence>
<dbReference type="PANTHER" id="PTHR43393">
    <property type="entry name" value="CYTOKININ RIBOSIDE 5'-MONOPHOSPHATE PHOSPHORIBOHYDROLASE"/>
    <property type="match status" value="1"/>
</dbReference>
<dbReference type="RefSeq" id="WP_188634986.1">
    <property type="nucleotide sequence ID" value="NZ_BMNN01000001.1"/>
</dbReference>
<dbReference type="InterPro" id="IPR052341">
    <property type="entry name" value="LOG_family_nucleotidases"/>
</dbReference>
<evidence type="ECO:0000313" key="5">
    <source>
        <dbReference type="Proteomes" id="UP000633263"/>
    </source>
</evidence>
<dbReference type="PANTHER" id="PTHR43393:SF2">
    <property type="entry name" value="CYTOKININ RIBOSIDE 5'-MONOPHOSPHATE PHOSPHORIBOHYDROLASE"/>
    <property type="match status" value="1"/>
</dbReference>
<reference evidence="5" key="1">
    <citation type="journal article" date="2019" name="Int. J. Syst. Evol. Microbiol.">
        <title>The Global Catalogue of Microorganisms (GCM) 10K type strain sequencing project: providing services to taxonomists for standard genome sequencing and annotation.</title>
        <authorList>
            <consortium name="The Broad Institute Genomics Platform"/>
            <consortium name="The Broad Institute Genome Sequencing Center for Infectious Disease"/>
            <person name="Wu L."/>
            <person name="Ma J."/>
        </authorList>
    </citation>
    <scope>NUCLEOTIDE SEQUENCE [LARGE SCALE GENOMIC DNA]</scope>
    <source>
        <strain evidence="5">JCM 11590</strain>
    </source>
</reference>
<evidence type="ECO:0000256" key="3">
    <source>
        <dbReference type="ARBA" id="ARBA00031983"/>
    </source>
</evidence>
<dbReference type="NCBIfam" id="TIGR00730">
    <property type="entry name" value="Rossman fold protein, TIGR00730 family"/>
    <property type="match status" value="1"/>
</dbReference>
<dbReference type="EMBL" id="BMNN01000001">
    <property type="protein sequence ID" value="GGI91443.1"/>
    <property type="molecule type" value="Genomic_DNA"/>
</dbReference>
<name>A0ABQ2CKC4_9GAMM</name>
<dbReference type="EC" id="3.2.2.4" evidence="2"/>
<organism evidence="4 5">
    <name type="scientific">Halopseudomonas pertucinogena</name>
    <dbReference type="NCBI Taxonomy" id="86175"/>
    <lineage>
        <taxon>Bacteria</taxon>
        <taxon>Pseudomonadati</taxon>
        <taxon>Pseudomonadota</taxon>
        <taxon>Gammaproteobacteria</taxon>
        <taxon>Pseudomonadales</taxon>
        <taxon>Pseudomonadaceae</taxon>
        <taxon>Halopseudomonas</taxon>
    </lineage>
</organism>
<comment type="caution">
    <text evidence="4">The sequence shown here is derived from an EMBL/GenBank/DDBJ whole genome shotgun (WGS) entry which is preliminary data.</text>
</comment>